<dbReference type="Pfam" id="PF02518">
    <property type="entry name" value="HATPase_c"/>
    <property type="match status" value="1"/>
</dbReference>
<keyword evidence="12" id="KW-0812">Transmembrane</keyword>
<dbReference type="InterPro" id="IPR001610">
    <property type="entry name" value="PAC"/>
</dbReference>
<dbReference type="PROSITE" id="PS50112">
    <property type="entry name" value="PAS"/>
    <property type="match status" value="3"/>
</dbReference>
<dbReference type="CDD" id="cd16922">
    <property type="entry name" value="HATPase_EvgS-ArcB-TorS-like"/>
    <property type="match status" value="1"/>
</dbReference>
<dbReference type="Proteomes" id="UP001183006">
    <property type="component" value="Chromosome"/>
</dbReference>
<evidence type="ECO:0000259" key="15">
    <source>
        <dbReference type="PROSITE" id="PS50113"/>
    </source>
</evidence>
<evidence type="ECO:0000256" key="10">
    <source>
        <dbReference type="ARBA" id="ARBA00023136"/>
    </source>
</evidence>
<accession>A0AA51UG32</accession>
<dbReference type="SMART" id="SM00086">
    <property type="entry name" value="PAC"/>
    <property type="match status" value="2"/>
</dbReference>
<dbReference type="Gene3D" id="1.10.287.130">
    <property type="match status" value="1"/>
</dbReference>
<dbReference type="CDD" id="cd00130">
    <property type="entry name" value="PAS"/>
    <property type="match status" value="1"/>
</dbReference>
<dbReference type="InterPro" id="IPR005467">
    <property type="entry name" value="His_kinase_dom"/>
</dbReference>
<evidence type="ECO:0000256" key="12">
    <source>
        <dbReference type="SAM" id="Phobius"/>
    </source>
</evidence>
<feature type="domain" description="PAS" evidence="14">
    <location>
        <begin position="489"/>
        <end position="560"/>
    </location>
</feature>
<gene>
    <name evidence="17" type="ORF">RE476_02030</name>
</gene>
<dbReference type="InterPro" id="IPR036097">
    <property type="entry name" value="HisK_dim/P_sf"/>
</dbReference>
<dbReference type="InterPro" id="IPR000700">
    <property type="entry name" value="PAS-assoc_C"/>
</dbReference>
<evidence type="ECO:0000256" key="1">
    <source>
        <dbReference type="ARBA" id="ARBA00000085"/>
    </source>
</evidence>
<feature type="domain" description="PAS" evidence="14">
    <location>
        <begin position="349"/>
        <end position="389"/>
    </location>
</feature>
<dbReference type="SMART" id="SM00304">
    <property type="entry name" value="HAMP"/>
    <property type="match status" value="1"/>
</dbReference>
<dbReference type="GO" id="GO:0009927">
    <property type="term" value="F:histidine phosphotransfer kinase activity"/>
    <property type="evidence" value="ECO:0007669"/>
    <property type="project" value="TreeGrafter"/>
</dbReference>
<dbReference type="NCBIfam" id="TIGR00229">
    <property type="entry name" value="sensory_box"/>
    <property type="match status" value="2"/>
</dbReference>
<dbReference type="SUPFAM" id="SSF55785">
    <property type="entry name" value="PYP-like sensor domain (PAS domain)"/>
    <property type="match status" value="3"/>
</dbReference>
<dbReference type="PROSITE" id="PS50885">
    <property type="entry name" value="HAMP"/>
    <property type="match status" value="1"/>
</dbReference>
<feature type="domain" description="PAC" evidence="15">
    <location>
        <begin position="567"/>
        <end position="618"/>
    </location>
</feature>
<keyword evidence="8" id="KW-0067">ATP-binding</keyword>
<evidence type="ECO:0000256" key="5">
    <source>
        <dbReference type="ARBA" id="ARBA00022679"/>
    </source>
</evidence>
<keyword evidence="4" id="KW-0597">Phosphoprotein</keyword>
<evidence type="ECO:0000256" key="9">
    <source>
        <dbReference type="ARBA" id="ARBA00023012"/>
    </source>
</evidence>
<dbReference type="Gene3D" id="6.10.340.10">
    <property type="match status" value="1"/>
</dbReference>
<feature type="domain" description="PAS" evidence="14">
    <location>
        <begin position="619"/>
        <end position="665"/>
    </location>
</feature>
<evidence type="ECO:0000256" key="11">
    <source>
        <dbReference type="ARBA" id="ARBA00023306"/>
    </source>
</evidence>
<dbReference type="InterPro" id="IPR003661">
    <property type="entry name" value="HisK_dim/P_dom"/>
</dbReference>
<dbReference type="InterPro" id="IPR003594">
    <property type="entry name" value="HATPase_dom"/>
</dbReference>
<dbReference type="SMART" id="SM00387">
    <property type="entry name" value="HATPase_c"/>
    <property type="match status" value="1"/>
</dbReference>
<keyword evidence="5" id="KW-0808">Transferase</keyword>
<dbReference type="Pfam" id="PF13188">
    <property type="entry name" value="PAS_8"/>
    <property type="match status" value="1"/>
</dbReference>
<keyword evidence="11" id="KW-0131">Cell cycle</keyword>
<dbReference type="PANTHER" id="PTHR43047:SF72">
    <property type="entry name" value="OSMOSENSING HISTIDINE PROTEIN KINASE SLN1"/>
    <property type="match status" value="1"/>
</dbReference>
<dbReference type="PRINTS" id="PR00344">
    <property type="entry name" value="BCTRLSENSOR"/>
</dbReference>
<dbReference type="Pfam" id="PF05228">
    <property type="entry name" value="CHASE4"/>
    <property type="match status" value="1"/>
</dbReference>
<dbReference type="EC" id="2.7.13.3" evidence="3"/>
<feature type="domain" description="HAMP" evidence="16">
    <location>
        <begin position="298"/>
        <end position="351"/>
    </location>
</feature>
<name>A0AA51UG32_9EURY</name>
<keyword evidence="10 12" id="KW-0472">Membrane</keyword>
<dbReference type="GO" id="GO:0000155">
    <property type="term" value="F:phosphorelay sensor kinase activity"/>
    <property type="evidence" value="ECO:0007669"/>
    <property type="project" value="InterPro"/>
</dbReference>
<organism evidence="17 18">
    <name type="scientific">Methanolobus mangrovi</name>
    <dbReference type="NCBI Taxonomy" id="3072977"/>
    <lineage>
        <taxon>Archaea</taxon>
        <taxon>Methanobacteriati</taxon>
        <taxon>Methanobacteriota</taxon>
        <taxon>Stenosarchaea group</taxon>
        <taxon>Methanomicrobia</taxon>
        <taxon>Methanosarcinales</taxon>
        <taxon>Methanosarcinaceae</taxon>
        <taxon>Methanolobus</taxon>
    </lineage>
</organism>
<dbReference type="InterPro" id="IPR036890">
    <property type="entry name" value="HATPase_C_sf"/>
</dbReference>
<keyword evidence="12" id="KW-1133">Transmembrane helix</keyword>
<evidence type="ECO:0000259" key="16">
    <source>
        <dbReference type="PROSITE" id="PS50885"/>
    </source>
</evidence>
<dbReference type="FunFam" id="1.10.287.130:FF:000038">
    <property type="entry name" value="Sensory transduction histidine kinase"/>
    <property type="match status" value="1"/>
</dbReference>
<dbReference type="SMART" id="SM00388">
    <property type="entry name" value="HisKA"/>
    <property type="match status" value="1"/>
</dbReference>
<keyword evidence="18" id="KW-1185">Reference proteome</keyword>
<dbReference type="Pfam" id="PF00512">
    <property type="entry name" value="HisKA"/>
    <property type="match status" value="1"/>
</dbReference>
<dbReference type="CDD" id="cd00082">
    <property type="entry name" value="HisKA"/>
    <property type="match status" value="1"/>
</dbReference>
<dbReference type="PANTHER" id="PTHR43047">
    <property type="entry name" value="TWO-COMPONENT HISTIDINE PROTEIN KINASE"/>
    <property type="match status" value="1"/>
</dbReference>
<dbReference type="SUPFAM" id="SSF55874">
    <property type="entry name" value="ATPase domain of HSP90 chaperone/DNA topoisomerase II/histidine kinase"/>
    <property type="match status" value="1"/>
</dbReference>
<dbReference type="SMART" id="SM00091">
    <property type="entry name" value="PAS"/>
    <property type="match status" value="3"/>
</dbReference>
<evidence type="ECO:0000256" key="6">
    <source>
        <dbReference type="ARBA" id="ARBA00022741"/>
    </source>
</evidence>
<evidence type="ECO:0000259" key="14">
    <source>
        <dbReference type="PROSITE" id="PS50112"/>
    </source>
</evidence>
<protein>
    <recommendedName>
        <fullName evidence="3">histidine kinase</fullName>
        <ecNumber evidence="3">2.7.13.3</ecNumber>
    </recommendedName>
</protein>
<dbReference type="PROSITE" id="PS50109">
    <property type="entry name" value="HIS_KIN"/>
    <property type="match status" value="1"/>
</dbReference>
<evidence type="ECO:0000259" key="13">
    <source>
        <dbReference type="PROSITE" id="PS50109"/>
    </source>
</evidence>
<keyword evidence="6" id="KW-0547">Nucleotide-binding</keyword>
<evidence type="ECO:0000313" key="17">
    <source>
        <dbReference type="EMBL" id="WMW22617.1"/>
    </source>
</evidence>
<comment type="catalytic activity">
    <reaction evidence="1">
        <text>ATP + protein L-histidine = ADP + protein N-phospho-L-histidine.</text>
        <dbReference type="EC" id="2.7.13.3"/>
    </reaction>
</comment>
<keyword evidence="9" id="KW-0902">Two-component regulatory system</keyword>
<dbReference type="FunFam" id="3.30.565.10:FF:000010">
    <property type="entry name" value="Sensor histidine kinase RcsC"/>
    <property type="match status" value="1"/>
</dbReference>
<evidence type="ECO:0000256" key="4">
    <source>
        <dbReference type="ARBA" id="ARBA00022553"/>
    </source>
</evidence>
<evidence type="ECO:0000256" key="3">
    <source>
        <dbReference type="ARBA" id="ARBA00012438"/>
    </source>
</evidence>
<dbReference type="Gene3D" id="3.30.565.10">
    <property type="entry name" value="Histidine kinase-like ATPase, C-terminal domain"/>
    <property type="match status" value="1"/>
</dbReference>
<comment type="subcellular location">
    <subcellularLocation>
        <location evidence="2">Membrane</location>
    </subcellularLocation>
</comment>
<evidence type="ECO:0000256" key="2">
    <source>
        <dbReference type="ARBA" id="ARBA00004370"/>
    </source>
</evidence>
<dbReference type="GO" id="GO:0005886">
    <property type="term" value="C:plasma membrane"/>
    <property type="evidence" value="ECO:0007669"/>
    <property type="project" value="TreeGrafter"/>
</dbReference>
<dbReference type="Pfam" id="PF00672">
    <property type="entry name" value="HAMP"/>
    <property type="match status" value="1"/>
</dbReference>
<dbReference type="InterPro" id="IPR035965">
    <property type="entry name" value="PAS-like_dom_sf"/>
</dbReference>
<dbReference type="InterPro" id="IPR000014">
    <property type="entry name" value="PAS"/>
</dbReference>
<dbReference type="GeneID" id="84228881"/>
<dbReference type="SUPFAM" id="SSF47384">
    <property type="entry name" value="Homodimeric domain of signal transducing histidine kinase"/>
    <property type="match status" value="1"/>
</dbReference>
<dbReference type="InterPro" id="IPR004358">
    <property type="entry name" value="Sig_transdc_His_kin-like_C"/>
</dbReference>
<dbReference type="AlphaFoldDB" id="A0AA51UG32"/>
<dbReference type="InterPro" id="IPR007892">
    <property type="entry name" value="CHASE4"/>
</dbReference>
<dbReference type="Gene3D" id="3.30.450.20">
    <property type="entry name" value="PAS domain"/>
    <property type="match status" value="3"/>
</dbReference>
<dbReference type="Pfam" id="PF13426">
    <property type="entry name" value="PAS_9"/>
    <property type="match status" value="2"/>
</dbReference>
<feature type="transmembrane region" description="Helical" evidence="12">
    <location>
        <begin position="271"/>
        <end position="296"/>
    </location>
</feature>
<feature type="domain" description="Histidine kinase" evidence="13">
    <location>
        <begin position="757"/>
        <end position="974"/>
    </location>
</feature>
<dbReference type="InterPro" id="IPR003660">
    <property type="entry name" value="HAMP_dom"/>
</dbReference>
<evidence type="ECO:0000256" key="7">
    <source>
        <dbReference type="ARBA" id="ARBA00022777"/>
    </source>
</evidence>
<proteinExistence type="predicted"/>
<dbReference type="GO" id="GO:0005524">
    <property type="term" value="F:ATP binding"/>
    <property type="evidence" value="ECO:0007669"/>
    <property type="project" value="UniProtKB-KW"/>
</dbReference>
<dbReference type="PROSITE" id="PS50113">
    <property type="entry name" value="PAC"/>
    <property type="match status" value="1"/>
</dbReference>
<dbReference type="EMBL" id="CP133594">
    <property type="protein sequence ID" value="WMW22617.1"/>
    <property type="molecule type" value="Genomic_DNA"/>
</dbReference>
<evidence type="ECO:0000313" key="18">
    <source>
        <dbReference type="Proteomes" id="UP001183006"/>
    </source>
</evidence>
<keyword evidence="7" id="KW-0418">Kinase</keyword>
<dbReference type="KEGG" id="mmav:RE476_02030"/>
<evidence type="ECO:0000256" key="8">
    <source>
        <dbReference type="ARBA" id="ARBA00022840"/>
    </source>
</evidence>
<reference evidence="17" key="1">
    <citation type="submission" date="2023-08" db="EMBL/GenBank/DDBJ databases">
        <title>Methanolobus mangrovi sp. nov. and Methanolobus sediminis sp. nov, two novel methylotrophic methanogens isolated from mangrove sediments in China.</title>
        <authorList>
            <person name="Zhou J."/>
        </authorList>
    </citation>
    <scope>NUCLEOTIDE SEQUENCE</scope>
    <source>
        <strain evidence="17">FTZ2</strain>
    </source>
</reference>
<sequence>MKIYNKTTITLGIVFLFLFLLTAAVTHYVFMSHTEQIENDVLKDNSQRVQRAFQNEIYHMDDTLYDWSAWDATYEFMLENNSDYITSNFNFLETFTTLNINLVMFYDTDGKLVYKKAVDLTEEKEITIDPDFLEHFYKGSILLHHPSINSSFSGIITLENSPVIVVSRPIIKSDYTGPVAGTIIMGRFLDDSFIEPMEEQTLLPINVQSFENSDLPSDFVSIKEQLLNENYIIKTNNNNIISAYFLVEDIYGKPSFIAKTEMSRLIYKEGLAAISATFYMTLLISVLFALLLSFLLKKNLLSRITSLRNGIETIDFKADINSRLYMNGDDELSDLADNINSMLNSLQETSSIFRSTIESVTYGLIAVDTNREILFINPEFIRMFDLPPEMESEKDAKLILKAISLKTKNPEEFEKGVVDRGFSSILHRSFIELQDGKTIEAYSLPLLNNETIYGRLYTFNEITELLSRENELRKEIVRREEAEDKLLLSEEKFSKIATSANDAIIMVNNGSKTIFWNDAATRMFGYSDNEIMGEDIHSFISPDRYLEAYKSGFKKFTETGLGPVVGNTIELEGKRKDGTEFPIELSLSSMQLSDGTWNAAAIIRDISERKRLDNMEHDLLERLTTIINNINSGILLIDRENKTIADVNPVASEMIGLPRDSIIGNICHKFVCPAQEEQCPIIDLGQKVDLSEKFLLDKNGKKIPIIKSVVSVNLKGKEYLVESFYDISSRKKVEEALISAKIAAEASDRAKSEFLANMSHELRTPLNSIIGFSDMLIYNEHDVFDERQTRYLTNISNSGKHLLEVINDILDLSKIEAGKMDLVTEEFDIYDVLDEVKKTVSTLAIKKGLSLEFDIDDDIRTITADRLKLKQILYNLIGNAIKFTMENGSIHVSAKRVLNNIEIEVKDSGIGIHPDDQKKLFEPFRQIESALNRNYDGSGLGLTIVRKYIEMHGGKIRVESEPDKGSSFIFELPL</sequence>
<dbReference type="RefSeq" id="WP_309308704.1">
    <property type="nucleotide sequence ID" value="NZ_CP133594.1"/>
</dbReference>